<dbReference type="GeneID" id="7840914"/>
<dbReference type="EMBL" id="GG662372">
    <property type="protein sequence ID" value="EAS05390.1"/>
    <property type="molecule type" value="Genomic_DNA"/>
</dbReference>
<dbReference type="KEGG" id="tet:TTHERM_00697240"/>
<proteinExistence type="predicted"/>
<protein>
    <submittedName>
        <fullName evidence="1">Uncharacterized protein</fullName>
    </submittedName>
</protein>
<gene>
    <name evidence="1" type="ORF">TTHERM_00697240</name>
</gene>
<evidence type="ECO:0000313" key="2">
    <source>
        <dbReference type="Proteomes" id="UP000009168"/>
    </source>
</evidence>
<dbReference type="RefSeq" id="XP_001025635.1">
    <property type="nucleotide sequence ID" value="XM_001025635.1"/>
</dbReference>
<dbReference type="Proteomes" id="UP000009168">
    <property type="component" value="Unassembled WGS sequence"/>
</dbReference>
<evidence type="ECO:0000313" key="1">
    <source>
        <dbReference type="EMBL" id="EAS05390.1"/>
    </source>
</evidence>
<accession>Q24C48</accession>
<sequence>MDTEVIAIKGQHAEQSIFIQNFFSSNGDKIRNMNQLNESSFWSETQSAQMNQNRKDAINNLNCEKCDIMNTNEQMHNEKSNTFTISSYQKSCEDFQYQKSDKKKFNMNSLQVQNILQTNNFLQDLKCRNSQVFQNDQESKIENLDKPSASQSLKFYQLFGFENNTYVGTTTNNKNQNSTIIQNKRDIFLKNLALLAKIKIQTTHYYKKFTNIYRTRLLNTQTRNPRKITMFDFV</sequence>
<dbReference type="HOGENOM" id="CLU_1187071_0_0_1"/>
<reference evidence="2" key="1">
    <citation type="journal article" date="2006" name="PLoS Biol.">
        <title>Macronuclear genome sequence of the ciliate Tetrahymena thermophila, a model eukaryote.</title>
        <authorList>
            <person name="Eisen J.A."/>
            <person name="Coyne R.S."/>
            <person name="Wu M."/>
            <person name="Wu D."/>
            <person name="Thiagarajan M."/>
            <person name="Wortman J.R."/>
            <person name="Badger J.H."/>
            <person name="Ren Q."/>
            <person name="Amedeo P."/>
            <person name="Jones K.M."/>
            <person name="Tallon L.J."/>
            <person name="Delcher A.L."/>
            <person name="Salzberg S.L."/>
            <person name="Silva J.C."/>
            <person name="Haas B.J."/>
            <person name="Majoros W.H."/>
            <person name="Farzad M."/>
            <person name="Carlton J.M."/>
            <person name="Smith R.K. Jr."/>
            <person name="Garg J."/>
            <person name="Pearlman R.E."/>
            <person name="Karrer K.M."/>
            <person name="Sun L."/>
            <person name="Manning G."/>
            <person name="Elde N.C."/>
            <person name="Turkewitz A.P."/>
            <person name="Asai D.J."/>
            <person name="Wilkes D.E."/>
            <person name="Wang Y."/>
            <person name="Cai H."/>
            <person name="Collins K."/>
            <person name="Stewart B.A."/>
            <person name="Lee S.R."/>
            <person name="Wilamowska K."/>
            <person name="Weinberg Z."/>
            <person name="Ruzzo W.L."/>
            <person name="Wloga D."/>
            <person name="Gaertig J."/>
            <person name="Frankel J."/>
            <person name="Tsao C.-C."/>
            <person name="Gorovsky M.A."/>
            <person name="Keeling P.J."/>
            <person name="Waller R.F."/>
            <person name="Patron N.J."/>
            <person name="Cherry J.M."/>
            <person name="Stover N.A."/>
            <person name="Krieger C.J."/>
            <person name="del Toro C."/>
            <person name="Ryder H.F."/>
            <person name="Williamson S.C."/>
            <person name="Barbeau R.A."/>
            <person name="Hamilton E.P."/>
            <person name="Orias E."/>
        </authorList>
    </citation>
    <scope>NUCLEOTIDE SEQUENCE [LARGE SCALE GENOMIC DNA]</scope>
    <source>
        <strain evidence="2">SB210</strain>
    </source>
</reference>
<organism evidence="1 2">
    <name type="scientific">Tetrahymena thermophila (strain SB210)</name>
    <dbReference type="NCBI Taxonomy" id="312017"/>
    <lineage>
        <taxon>Eukaryota</taxon>
        <taxon>Sar</taxon>
        <taxon>Alveolata</taxon>
        <taxon>Ciliophora</taxon>
        <taxon>Intramacronucleata</taxon>
        <taxon>Oligohymenophorea</taxon>
        <taxon>Hymenostomatida</taxon>
        <taxon>Tetrahymenina</taxon>
        <taxon>Tetrahymenidae</taxon>
        <taxon>Tetrahymena</taxon>
    </lineage>
</organism>
<dbReference type="InParanoid" id="Q24C48"/>
<keyword evidence="2" id="KW-1185">Reference proteome</keyword>
<dbReference type="AlphaFoldDB" id="Q24C48"/>
<name>Q24C48_TETTS</name>